<organism evidence="1 2">
    <name type="scientific">Candidatus Anaerotruncus excrementipullorum</name>
    <dbReference type="NCBI Taxonomy" id="2838465"/>
    <lineage>
        <taxon>Bacteria</taxon>
        <taxon>Bacillati</taxon>
        <taxon>Bacillota</taxon>
        <taxon>Clostridia</taxon>
        <taxon>Eubacteriales</taxon>
        <taxon>Oscillospiraceae</taxon>
        <taxon>Anaerotruncus</taxon>
    </lineage>
</organism>
<dbReference type="InterPro" id="IPR045441">
    <property type="entry name" value="DUF6506"/>
</dbReference>
<sequence length="99" mass="10431">MKKQFAFFLLGREYDTGRDRATFETPGMTTHIYTVGNLAEACALAAGCAAQGVGAIELCGAFGPEGARAVRQAAGESVAVGYVVHDPSQDPVFEAFWGK</sequence>
<evidence type="ECO:0000313" key="2">
    <source>
        <dbReference type="Proteomes" id="UP000886800"/>
    </source>
</evidence>
<reference evidence="1" key="1">
    <citation type="journal article" date="2021" name="PeerJ">
        <title>Extensive microbial diversity within the chicken gut microbiome revealed by metagenomics and culture.</title>
        <authorList>
            <person name="Gilroy R."/>
            <person name="Ravi A."/>
            <person name="Getino M."/>
            <person name="Pursley I."/>
            <person name="Horton D.L."/>
            <person name="Alikhan N.F."/>
            <person name="Baker D."/>
            <person name="Gharbi K."/>
            <person name="Hall N."/>
            <person name="Watson M."/>
            <person name="Adriaenssens E.M."/>
            <person name="Foster-Nyarko E."/>
            <person name="Jarju S."/>
            <person name="Secka A."/>
            <person name="Antonio M."/>
            <person name="Oren A."/>
            <person name="Chaudhuri R.R."/>
            <person name="La Ragione R."/>
            <person name="Hildebrand F."/>
            <person name="Pallen M.J."/>
        </authorList>
    </citation>
    <scope>NUCLEOTIDE SEQUENCE</scope>
    <source>
        <strain evidence="1">CHK188-5543</strain>
    </source>
</reference>
<dbReference type="Pfam" id="PF20116">
    <property type="entry name" value="DUF6506"/>
    <property type="match status" value="1"/>
</dbReference>
<name>A0A9D2B7N1_9FIRM</name>
<dbReference type="AlphaFoldDB" id="A0A9D2B7N1"/>
<gene>
    <name evidence="1" type="ORF">H9736_06770</name>
</gene>
<dbReference type="Proteomes" id="UP000886800">
    <property type="component" value="Unassembled WGS sequence"/>
</dbReference>
<comment type="caution">
    <text evidence="1">The sequence shown here is derived from an EMBL/GenBank/DDBJ whole genome shotgun (WGS) entry which is preliminary data.</text>
</comment>
<evidence type="ECO:0000313" key="1">
    <source>
        <dbReference type="EMBL" id="HIX65938.1"/>
    </source>
</evidence>
<proteinExistence type="predicted"/>
<accession>A0A9D2B7N1</accession>
<reference evidence="1" key="2">
    <citation type="submission" date="2021-04" db="EMBL/GenBank/DDBJ databases">
        <authorList>
            <person name="Gilroy R."/>
        </authorList>
    </citation>
    <scope>NUCLEOTIDE SEQUENCE</scope>
    <source>
        <strain evidence="1">CHK188-5543</strain>
    </source>
</reference>
<protein>
    <submittedName>
        <fullName evidence="1">Uncharacterized protein</fullName>
    </submittedName>
</protein>
<dbReference type="EMBL" id="DXES01000149">
    <property type="protein sequence ID" value="HIX65938.1"/>
    <property type="molecule type" value="Genomic_DNA"/>
</dbReference>